<keyword evidence="1" id="KW-1185">Reference proteome</keyword>
<evidence type="ECO:0000313" key="2">
    <source>
        <dbReference type="WBParaSite" id="ACAC_0001445901-mRNA-1"/>
    </source>
</evidence>
<accession>A0A0K0DRS0</accession>
<sequence length="171" mass="18824">LSSVFPWFQLSTKRSIIVDLQWTKICANLTQLTSGALSAHALIKRISLYSAPVVASIVVLEYPANNYTEALVNKHQIFSGATAHSRPLDLSITSSEPCSEANLGPNEETQFGTSNWATGMPTEIYYFLDRADANASYNADLVEIEWEFIEGKEVCWNASVSIPSKMNVCAN</sequence>
<protein>
    <submittedName>
        <fullName evidence="2">CUB domain-containing protein</fullName>
    </submittedName>
</protein>
<dbReference type="Proteomes" id="UP000035642">
    <property type="component" value="Unassembled WGS sequence"/>
</dbReference>
<dbReference type="WBParaSite" id="ACAC_0001445901-mRNA-1">
    <property type="protein sequence ID" value="ACAC_0001445901-mRNA-1"/>
    <property type="gene ID" value="ACAC_0001445901"/>
</dbReference>
<dbReference type="AlphaFoldDB" id="A0A0K0DRS0"/>
<proteinExistence type="predicted"/>
<reference evidence="2" key="2">
    <citation type="submission" date="2017-02" db="UniProtKB">
        <authorList>
            <consortium name="WormBaseParasite"/>
        </authorList>
    </citation>
    <scope>IDENTIFICATION</scope>
</reference>
<evidence type="ECO:0000313" key="1">
    <source>
        <dbReference type="Proteomes" id="UP000035642"/>
    </source>
</evidence>
<organism evidence="1 2">
    <name type="scientific">Angiostrongylus cantonensis</name>
    <name type="common">Rat lungworm</name>
    <dbReference type="NCBI Taxonomy" id="6313"/>
    <lineage>
        <taxon>Eukaryota</taxon>
        <taxon>Metazoa</taxon>
        <taxon>Ecdysozoa</taxon>
        <taxon>Nematoda</taxon>
        <taxon>Chromadorea</taxon>
        <taxon>Rhabditida</taxon>
        <taxon>Rhabditina</taxon>
        <taxon>Rhabditomorpha</taxon>
        <taxon>Strongyloidea</taxon>
        <taxon>Metastrongylidae</taxon>
        <taxon>Angiostrongylus</taxon>
    </lineage>
</organism>
<reference evidence="1" key="1">
    <citation type="submission" date="2012-09" db="EMBL/GenBank/DDBJ databases">
        <authorList>
            <person name="Martin A.A."/>
        </authorList>
    </citation>
    <scope>NUCLEOTIDE SEQUENCE</scope>
</reference>
<name>A0A0K0DRS0_ANGCA</name>